<evidence type="ECO:0000256" key="3">
    <source>
        <dbReference type="PROSITE-ProRule" id="PRU00259"/>
    </source>
</evidence>
<keyword evidence="2" id="KW-0833">Ubl conjugation pathway</keyword>
<reference evidence="5" key="1">
    <citation type="submission" date="2018-05" db="EMBL/GenBank/DDBJ databases">
        <title>Draft genome of Mucuna pruriens seed.</title>
        <authorList>
            <person name="Nnadi N.E."/>
            <person name="Vos R."/>
            <person name="Hasami M.H."/>
            <person name="Devisetty U.K."/>
            <person name="Aguiy J.C."/>
        </authorList>
    </citation>
    <scope>NUCLEOTIDE SEQUENCE [LARGE SCALE GENOMIC DNA]</scope>
    <source>
        <strain evidence="5">JCA_2017</strain>
    </source>
</reference>
<keyword evidence="1" id="KW-0677">Repeat</keyword>
<protein>
    <submittedName>
        <fullName evidence="5">U-box domain-containing protein 4</fullName>
    </submittedName>
</protein>
<keyword evidence="6" id="KW-1185">Reference proteome</keyword>
<feature type="repeat" description="ARM" evidence="3">
    <location>
        <begin position="81"/>
        <end position="123"/>
    </location>
</feature>
<dbReference type="EMBL" id="QJKJ01000941">
    <property type="protein sequence ID" value="RDY09956.1"/>
    <property type="molecule type" value="Genomic_DNA"/>
</dbReference>
<dbReference type="Proteomes" id="UP000257109">
    <property type="component" value="Unassembled WGS sequence"/>
</dbReference>
<dbReference type="FunFam" id="1.25.10.10:FF:000952">
    <property type="entry name" value="U-box domain-containing protein 4"/>
    <property type="match status" value="1"/>
</dbReference>
<dbReference type="PROSITE" id="PS50176">
    <property type="entry name" value="ARM_REPEAT"/>
    <property type="match status" value="2"/>
</dbReference>
<evidence type="ECO:0000313" key="5">
    <source>
        <dbReference type="EMBL" id="RDY09956.1"/>
    </source>
</evidence>
<feature type="repeat" description="ARM" evidence="3">
    <location>
        <begin position="165"/>
        <end position="194"/>
    </location>
</feature>
<comment type="caution">
    <text evidence="5">The sequence shown here is derived from an EMBL/GenBank/DDBJ whole genome shotgun (WGS) entry which is preliminary data.</text>
</comment>
<dbReference type="PANTHER" id="PTHR23315">
    <property type="entry name" value="U BOX DOMAIN-CONTAINING"/>
    <property type="match status" value="1"/>
</dbReference>
<dbReference type="PANTHER" id="PTHR23315:SF120">
    <property type="entry name" value="ARM REPEAT SUPERFAMILY PROTEIN"/>
    <property type="match status" value="1"/>
</dbReference>
<evidence type="ECO:0000313" key="6">
    <source>
        <dbReference type="Proteomes" id="UP000257109"/>
    </source>
</evidence>
<dbReference type="Gene3D" id="1.25.10.10">
    <property type="entry name" value="Leucine-rich Repeat Variant"/>
    <property type="match status" value="2"/>
</dbReference>
<evidence type="ECO:0000256" key="2">
    <source>
        <dbReference type="ARBA" id="ARBA00022786"/>
    </source>
</evidence>
<accession>A0A371I4N1</accession>
<dbReference type="SMART" id="SM00185">
    <property type="entry name" value="ARM"/>
    <property type="match status" value="5"/>
</dbReference>
<proteinExistence type="predicted"/>
<dbReference type="InterPro" id="IPR011989">
    <property type="entry name" value="ARM-like"/>
</dbReference>
<name>A0A371I4N1_MUCPR</name>
<dbReference type="InterPro" id="IPR016024">
    <property type="entry name" value="ARM-type_fold"/>
</dbReference>
<evidence type="ECO:0000259" key="4">
    <source>
        <dbReference type="Pfam" id="PF25598"/>
    </source>
</evidence>
<dbReference type="FunFam" id="1.25.10.10:FF:000593">
    <property type="entry name" value="U-box domain-containing protein 4"/>
    <property type="match status" value="1"/>
</dbReference>
<dbReference type="Pfam" id="PF25598">
    <property type="entry name" value="ARM_PUB"/>
    <property type="match status" value="1"/>
</dbReference>
<sequence length="347" mass="37897">MEKEVAENLWNGNTETQIQAAVELRKFSRKQRHNLAESGIMVPLISMLHYQNYEAIEAALCALLSLAFGSERNKSGIIKSGALPVLLSLFHCQSQTVVELTIATLLTISSCNSNKVAIASSGAIQLLAQFLNSNGSTQSQLDTIATLHNLSTCQETIIPFIVSSGVILSLLELIHRSEKSSTLVEKAIGLLEHIVSSSNSALCETASIGGAVRTLVETIEDGSFQSKEHAVGTLLLLCQSCREKYRGMILREGVMPGLLQLSVDGTWRAKNLAKKLLLLLRDCSNYSSTSKQINHGVIERIMEEIDDAEGEELAETTLRLVEEMVAKLSQTLLYTSLVACQNRMAIY</sequence>
<dbReference type="InterPro" id="IPR000225">
    <property type="entry name" value="Armadillo"/>
</dbReference>
<dbReference type="AlphaFoldDB" id="A0A371I4N1"/>
<dbReference type="SUPFAM" id="SSF48371">
    <property type="entry name" value="ARM repeat"/>
    <property type="match status" value="1"/>
</dbReference>
<evidence type="ECO:0000256" key="1">
    <source>
        <dbReference type="ARBA" id="ARBA00022737"/>
    </source>
</evidence>
<dbReference type="OrthoDB" id="3245100at2759"/>
<dbReference type="STRING" id="157652.A0A371I4N1"/>
<dbReference type="InterPro" id="IPR058678">
    <property type="entry name" value="ARM_PUB"/>
</dbReference>
<organism evidence="5 6">
    <name type="scientific">Mucuna pruriens</name>
    <name type="common">Velvet bean</name>
    <name type="synonym">Dolichos pruriens</name>
    <dbReference type="NCBI Taxonomy" id="157652"/>
    <lineage>
        <taxon>Eukaryota</taxon>
        <taxon>Viridiplantae</taxon>
        <taxon>Streptophyta</taxon>
        <taxon>Embryophyta</taxon>
        <taxon>Tracheophyta</taxon>
        <taxon>Spermatophyta</taxon>
        <taxon>Magnoliopsida</taxon>
        <taxon>eudicotyledons</taxon>
        <taxon>Gunneridae</taxon>
        <taxon>Pentapetalae</taxon>
        <taxon>rosids</taxon>
        <taxon>fabids</taxon>
        <taxon>Fabales</taxon>
        <taxon>Fabaceae</taxon>
        <taxon>Papilionoideae</taxon>
        <taxon>50 kb inversion clade</taxon>
        <taxon>NPAAA clade</taxon>
        <taxon>indigoferoid/millettioid clade</taxon>
        <taxon>Phaseoleae</taxon>
        <taxon>Mucuna</taxon>
    </lineage>
</organism>
<feature type="domain" description="U-box" evidence="4">
    <location>
        <begin position="64"/>
        <end position="239"/>
    </location>
</feature>
<feature type="non-terminal residue" evidence="5">
    <location>
        <position position="1"/>
    </location>
</feature>
<gene>
    <name evidence="5" type="primary">PUB4</name>
    <name evidence="5" type="ORF">CR513_05587</name>
</gene>